<organism evidence="7 8">
    <name type="scientific">Nocardia arthritidis</name>
    <dbReference type="NCBI Taxonomy" id="228602"/>
    <lineage>
        <taxon>Bacteria</taxon>
        <taxon>Bacillati</taxon>
        <taxon>Actinomycetota</taxon>
        <taxon>Actinomycetes</taxon>
        <taxon>Mycobacteriales</taxon>
        <taxon>Nocardiaceae</taxon>
        <taxon>Nocardia</taxon>
    </lineage>
</organism>
<keyword evidence="4 6" id="KW-1133">Transmembrane helix</keyword>
<keyword evidence="8" id="KW-1185">Reference proteome</keyword>
<evidence type="ECO:0000256" key="4">
    <source>
        <dbReference type="ARBA" id="ARBA00022989"/>
    </source>
</evidence>
<gene>
    <name evidence="7" type="ORF">F5544_03490</name>
</gene>
<keyword evidence="2" id="KW-1003">Cell membrane</keyword>
<proteinExistence type="predicted"/>
<keyword evidence="3 6" id="KW-0812">Transmembrane</keyword>
<feature type="transmembrane region" description="Helical" evidence="6">
    <location>
        <begin position="119"/>
        <end position="139"/>
    </location>
</feature>
<feature type="transmembrane region" description="Helical" evidence="6">
    <location>
        <begin position="151"/>
        <end position="175"/>
    </location>
</feature>
<evidence type="ECO:0000313" key="8">
    <source>
        <dbReference type="Proteomes" id="UP000503540"/>
    </source>
</evidence>
<dbReference type="Pfam" id="PF01810">
    <property type="entry name" value="LysE"/>
    <property type="match status" value="1"/>
</dbReference>
<evidence type="ECO:0000256" key="5">
    <source>
        <dbReference type="ARBA" id="ARBA00023136"/>
    </source>
</evidence>
<evidence type="ECO:0000256" key="1">
    <source>
        <dbReference type="ARBA" id="ARBA00004651"/>
    </source>
</evidence>
<dbReference type="AlphaFoldDB" id="A0A6G9Y5Y5"/>
<protein>
    <submittedName>
        <fullName evidence="7">LysE family translocator</fullName>
    </submittedName>
</protein>
<accession>A0A6G9Y5Y5</accession>
<reference evidence="7 8" key="1">
    <citation type="journal article" date="2019" name="ACS Chem. Biol.">
        <title>Identification and Mobilization of a Cryptic Antibiotic Biosynthesis Gene Locus from a Human-Pathogenic Nocardia Isolate.</title>
        <authorList>
            <person name="Herisse M."/>
            <person name="Ishida K."/>
            <person name="Porter J.L."/>
            <person name="Howden B."/>
            <person name="Hertweck C."/>
            <person name="Stinear T.P."/>
            <person name="Pidot S.J."/>
        </authorList>
    </citation>
    <scope>NUCLEOTIDE SEQUENCE [LARGE SCALE GENOMIC DNA]</scope>
    <source>
        <strain evidence="7 8">AUSMDU00012717</strain>
    </source>
</reference>
<feature type="transmembrane region" description="Helical" evidence="6">
    <location>
        <begin position="39"/>
        <end position="60"/>
    </location>
</feature>
<dbReference type="PIRSF" id="PIRSF006324">
    <property type="entry name" value="LeuE"/>
    <property type="match status" value="1"/>
</dbReference>
<dbReference type="PANTHER" id="PTHR30086">
    <property type="entry name" value="ARGININE EXPORTER PROTEIN ARGO"/>
    <property type="match status" value="1"/>
</dbReference>
<dbReference type="EMBL" id="CP046172">
    <property type="protein sequence ID" value="QIS08612.1"/>
    <property type="molecule type" value="Genomic_DNA"/>
</dbReference>
<evidence type="ECO:0000256" key="2">
    <source>
        <dbReference type="ARBA" id="ARBA00022475"/>
    </source>
</evidence>
<name>A0A6G9Y5Y5_9NOCA</name>
<dbReference type="Proteomes" id="UP000503540">
    <property type="component" value="Chromosome"/>
</dbReference>
<feature type="transmembrane region" description="Helical" evidence="6">
    <location>
        <begin position="187"/>
        <end position="207"/>
    </location>
</feature>
<evidence type="ECO:0000256" key="3">
    <source>
        <dbReference type="ARBA" id="ARBA00022692"/>
    </source>
</evidence>
<evidence type="ECO:0000313" key="7">
    <source>
        <dbReference type="EMBL" id="QIS08612.1"/>
    </source>
</evidence>
<feature type="transmembrane region" description="Helical" evidence="6">
    <location>
        <begin position="66"/>
        <end position="89"/>
    </location>
</feature>
<evidence type="ECO:0000256" key="6">
    <source>
        <dbReference type="SAM" id="Phobius"/>
    </source>
</evidence>
<dbReference type="PANTHER" id="PTHR30086:SF20">
    <property type="entry name" value="ARGININE EXPORTER PROTEIN ARGO-RELATED"/>
    <property type="match status" value="1"/>
</dbReference>
<comment type="subcellular location">
    <subcellularLocation>
        <location evidence="1">Cell membrane</location>
        <topology evidence="1">Multi-pass membrane protein</topology>
    </subcellularLocation>
</comment>
<dbReference type="RefSeq" id="WP_167471834.1">
    <property type="nucleotide sequence ID" value="NZ_CP046172.1"/>
</dbReference>
<dbReference type="GO" id="GO:0005886">
    <property type="term" value="C:plasma membrane"/>
    <property type="evidence" value="ECO:0007669"/>
    <property type="project" value="UniProtKB-SubCell"/>
</dbReference>
<dbReference type="GO" id="GO:0015171">
    <property type="term" value="F:amino acid transmembrane transporter activity"/>
    <property type="evidence" value="ECO:0007669"/>
    <property type="project" value="TreeGrafter"/>
</dbReference>
<sequence length="212" mass="21756">MVPTADLLAFVAASILLIVIPGPGVLFTVGRALALGRRAALVSVLGHSAGVLVELILIAFGLGTLLAVSAVALTVIKFAGALYLVYLGIQTFRDRKSLSEALSARVEPASGKRVFRQSFIVGVTNPKGIVFFSAVLPHFADPRAGSLQLQFLLLGSIFLAIALVSDSVYALTAAAARNWFAKSPRRLSAVGGAGGVLIVGLGASVALSGTSD</sequence>
<dbReference type="InterPro" id="IPR001123">
    <property type="entry name" value="LeuE-type"/>
</dbReference>
<dbReference type="KEGG" id="nah:F5544_03490"/>
<keyword evidence="5 6" id="KW-0472">Membrane</keyword>
<feature type="transmembrane region" description="Helical" evidence="6">
    <location>
        <begin position="6"/>
        <end position="27"/>
    </location>
</feature>